<dbReference type="Proteomes" id="UP000056419">
    <property type="component" value="Unassembled WGS sequence"/>
</dbReference>
<keyword evidence="3" id="KW-1185">Reference proteome</keyword>
<protein>
    <submittedName>
        <fullName evidence="2">Putative glycosyltransferase, EpsJ-like</fullName>
        <ecNumber evidence="2">2.4.-.-</ecNumber>
    </submittedName>
</protein>
<organism evidence="2 3">
    <name type="scientific">Bacteroides stercoris</name>
    <dbReference type="NCBI Taxonomy" id="46506"/>
    <lineage>
        <taxon>Bacteria</taxon>
        <taxon>Pseudomonadati</taxon>
        <taxon>Bacteroidota</taxon>
        <taxon>Bacteroidia</taxon>
        <taxon>Bacteroidales</taxon>
        <taxon>Bacteroidaceae</taxon>
        <taxon>Bacteroides</taxon>
    </lineage>
</organism>
<dbReference type="PATRIC" id="fig|46506.5.peg.1190"/>
<keyword evidence="2" id="KW-0808">Transferase</keyword>
<evidence type="ECO:0000313" key="2">
    <source>
        <dbReference type="EMBL" id="KWR56043.1"/>
    </source>
</evidence>
<dbReference type="PANTHER" id="PTHR43685:SF11">
    <property type="entry name" value="GLYCOSYLTRANSFERASE TAGX-RELATED"/>
    <property type="match status" value="1"/>
</dbReference>
<dbReference type="InterPro" id="IPR029044">
    <property type="entry name" value="Nucleotide-diphossugar_trans"/>
</dbReference>
<sequence length="301" mass="34796">MVKVSIVIPVYNRKNFLTVCIKSLLAQSFEDFEICLVDDGSTDGTGLLCDELAEKDTRIRVLHVQNGGAAYARQKGVELATGEWVVFVDSDDTMPADALQRLFQATSEDTDIVVGFCRKKRLWGVNRLSPACYRKLLIKGRYNISATCGKLFRRTLFDEYTLRTPREIVMGEDMLMNLRLAFASSKPVRLVGGNSVYNYIQHGGNITHVFKLTADYEYVFHKERLSSIPEEEHARYMPVMIYRRLRMLRRILRCAQKDNTVEELRTSAFVKELLADIHATRYTFWRYPHWRLWQFLASAGK</sequence>
<dbReference type="SUPFAM" id="SSF53448">
    <property type="entry name" value="Nucleotide-diphospho-sugar transferases"/>
    <property type="match status" value="1"/>
</dbReference>
<dbReference type="InterPro" id="IPR001173">
    <property type="entry name" value="Glyco_trans_2-like"/>
</dbReference>
<dbReference type="AlphaFoldDB" id="A0A108T9Y9"/>
<dbReference type="Gene3D" id="3.90.550.10">
    <property type="entry name" value="Spore Coat Polysaccharide Biosynthesis Protein SpsA, Chain A"/>
    <property type="match status" value="1"/>
</dbReference>
<comment type="caution">
    <text evidence="2">The sequence shown here is derived from an EMBL/GenBank/DDBJ whole genome shotgun (WGS) entry which is preliminary data.</text>
</comment>
<proteinExistence type="predicted"/>
<reference evidence="2 3" key="1">
    <citation type="journal article" date="2016" name="BMC Genomics">
        <title>Type VI secretion systems of human gut Bacteroidales segregate into three genetic architectures, two of which are contained on mobile genetic elements.</title>
        <authorList>
            <person name="Coyne M.J."/>
            <person name="Roelofs K.G."/>
            <person name="Comstock L.E."/>
        </authorList>
    </citation>
    <scope>NUCLEOTIDE SEQUENCE [LARGE SCALE GENOMIC DNA]</scope>
    <source>
        <strain evidence="2 3">CL09T03C01</strain>
    </source>
</reference>
<feature type="domain" description="Glycosyltransferase 2-like" evidence="1">
    <location>
        <begin position="5"/>
        <end position="120"/>
    </location>
</feature>
<accession>A0A108T9Y9</accession>
<gene>
    <name evidence="2" type="primary">epsJ_1</name>
    <name evidence="2" type="ORF">AA415_01112</name>
</gene>
<dbReference type="GO" id="GO:0016757">
    <property type="term" value="F:glycosyltransferase activity"/>
    <property type="evidence" value="ECO:0007669"/>
    <property type="project" value="UniProtKB-KW"/>
</dbReference>
<dbReference type="CDD" id="cd00761">
    <property type="entry name" value="Glyco_tranf_GTA_type"/>
    <property type="match status" value="1"/>
</dbReference>
<dbReference type="PANTHER" id="PTHR43685">
    <property type="entry name" value="GLYCOSYLTRANSFERASE"/>
    <property type="match status" value="1"/>
</dbReference>
<dbReference type="RefSeq" id="WP_060385530.1">
    <property type="nucleotide sequence ID" value="NZ_LRGC01000004.1"/>
</dbReference>
<dbReference type="EMBL" id="LRGC01000004">
    <property type="protein sequence ID" value="KWR56043.1"/>
    <property type="molecule type" value="Genomic_DNA"/>
</dbReference>
<keyword evidence="2" id="KW-0328">Glycosyltransferase</keyword>
<dbReference type="EC" id="2.4.-.-" evidence="2"/>
<evidence type="ECO:0000259" key="1">
    <source>
        <dbReference type="Pfam" id="PF00535"/>
    </source>
</evidence>
<dbReference type="STRING" id="46506.AA415_01112"/>
<name>A0A108T9Y9_BACSE</name>
<dbReference type="Pfam" id="PF00535">
    <property type="entry name" value="Glycos_transf_2"/>
    <property type="match status" value="1"/>
</dbReference>
<dbReference type="InterPro" id="IPR050834">
    <property type="entry name" value="Glycosyltransf_2"/>
</dbReference>
<evidence type="ECO:0000313" key="3">
    <source>
        <dbReference type="Proteomes" id="UP000056419"/>
    </source>
</evidence>